<dbReference type="Proteomes" id="UP000035088">
    <property type="component" value="Unassembled WGS sequence"/>
</dbReference>
<reference evidence="2 3" key="1">
    <citation type="submission" date="2011-11" db="EMBL/GenBank/DDBJ databases">
        <title>Whole genome shotgun sequence of Gordonia araii NBRC 100433.</title>
        <authorList>
            <person name="Yoshida Y."/>
            <person name="Hosoyama A."/>
            <person name="Tsuchikane K."/>
            <person name="Katsumata H."/>
            <person name="Yamazaki S."/>
            <person name="Fujita N."/>
        </authorList>
    </citation>
    <scope>NUCLEOTIDE SEQUENCE [LARGE SCALE GENOMIC DNA]</scope>
    <source>
        <strain evidence="2 3">NBRC 100433</strain>
    </source>
</reference>
<organism evidence="2 3">
    <name type="scientific">Gordonia araii NBRC 100433</name>
    <dbReference type="NCBI Taxonomy" id="1073574"/>
    <lineage>
        <taxon>Bacteria</taxon>
        <taxon>Bacillati</taxon>
        <taxon>Actinomycetota</taxon>
        <taxon>Actinomycetes</taxon>
        <taxon>Mycobacteriales</taxon>
        <taxon>Gordoniaceae</taxon>
        <taxon>Gordonia</taxon>
    </lineage>
</organism>
<proteinExistence type="predicted"/>
<evidence type="ECO:0000313" key="3">
    <source>
        <dbReference type="Proteomes" id="UP000035088"/>
    </source>
</evidence>
<feature type="transmembrane region" description="Helical" evidence="1">
    <location>
        <begin position="103"/>
        <end position="129"/>
    </location>
</feature>
<gene>
    <name evidence="2" type="ORF">GOARA_064_00680</name>
</gene>
<dbReference type="InterPro" id="IPR047958">
    <property type="entry name" value="B-4DMT-like"/>
</dbReference>
<evidence type="ECO:0000313" key="2">
    <source>
        <dbReference type="EMBL" id="GAB11066.1"/>
    </source>
</evidence>
<dbReference type="NCBIfam" id="NF037996">
    <property type="entry name" value="B-4DMT"/>
    <property type="match status" value="1"/>
</dbReference>
<keyword evidence="1" id="KW-0812">Transmembrane</keyword>
<dbReference type="STRING" id="1073574.GOARA_064_00680"/>
<dbReference type="AlphaFoldDB" id="G7H5E1"/>
<keyword evidence="1" id="KW-1133">Transmembrane helix</keyword>
<keyword evidence="3" id="KW-1185">Reference proteome</keyword>
<feature type="transmembrane region" description="Helical" evidence="1">
    <location>
        <begin position="5"/>
        <end position="24"/>
    </location>
</feature>
<accession>G7H5E1</accession>
<protein>
    <recommendedName>
        <fullName evidence="4">Transmembrane protein</fullName>
    </recommendedName>
</protein>
<keyword evidence="1" id="KW-0472">Membrane</keyword>
<dbReference type="EMBL" id="BAEE01000064">
    <property type="protein sequence ID" value="GAB11066.1"/>
    <property type="molecule type" value="Genomic_DNA"/>
</dbReference>
<feature type="transmembrane region" description="Helical" evidence="1">
    <location>
        <begin position="71"/>
        <end position="91"/>
    </location>
</feature>
<evidence type="ECO:0008006" key="4">
    <source>
        <dbReference type="Google" id="ProtNLM"/>
    </source>
</evidence>
<sequence length="159" mass="16619">MLRGLLMGAVVTVGWVLVGALMGVTPTIGTAWKVIALAIIVLTAIIWGGYDGIRDARANPDPDDYADLTMVWLKAGFLAAFIAVVVGWVVGTLFVPGMGVSSIFIALTAGISSLTLFVYVPAFAGVAIGRWLVRREDRKGAQTADNLDLPAQSAAATAE</sequence>
<comment type="caution">
    <text evidence="2">The sequence shown here is derived from an EMBL/GenBank/DDBJ whole genome shotgun (WGS) entry which is preliminary data.</text>
</comment>
<name>G7H5E1_9ACTN</name>
<feature type="transmembrane region" description="Helical" evidence="1">
    <location>
        <begin position="30"/>
        <end position="50"/>
    </location>
</feature>
<evidence type="ECO:0000256" key="1">
    <source>
        <dbReference type="SAM" id="Phobius"/>
    </source>
</evidence>